<organism evidence="1">
    <name type="scientific">marine sediment metagenome</name>
    <dbReference type="NCBI Taxonomy" id="412755"/>
    <lineage>
        <taxon>unclassified sequences</taxon>
        <taxon>metagenomes</taxon>
        <taxon>ecological metagenomes</taxon>
    </lineage>
</organism>
<dbReference type="AlphaFoldDB" id="X1VFY7"/>
<sequence length="62" mass="6637">MPKQINTYTFGQNLVQKFGLKGRFQPVLDETIVPVTVVDSDQDSRIAVGGMIGITAGAGNQN</sequence>
<name>X1VFY7_9ZZZZ</name>
<feature type="non-terminal residue" evidence="1">
    <location>
        <position position="62"/>
    </location>
</feature>
<proteinExistence type="predicted"/>
<evidence type="ECO:0000313" key="1">
    <source>
        <dbReference type="EMBL" id="GAJ05910.1"/>
    </source>
</evidence>
<reference evidence="1" key="1">
    <citation type="journal article" date="2014" name="Front. Microbiol.">
        <title>High frequency of phylogenetically diverse reductive dehalogenase-homologous genes in deep subseafloor sedimentary metagenomes.</title>
        <authorList>
            <person name="Kawai M."/>
            <person name="Futagami T."/>
            <person name="Toyoda A."/>
            <person name="Takaki Y."/>
            <person name="Nishi S."/>
            <person name="Hori S."/>
            <person name="Arai W."/>
            <person name="Tsubouchi T."/>
            <person name="Morono Y."/>
            <person name="Uchiyama I."/>
            <person name="Ito T."/>
            <person name="Fujiyama A."/>
            <person name="Inagaki F."/>
            <person name="Takami H."/>
        </authorList>
    </citation>
    <scope>NUCLEOTIDE SEQUENCE</scope>
    <source>
        <strain evidence="1">Expedition CK06-06</strain>
    </source>
</reference>
<comment type="caution">
    <text evidence="1">The sequence shown here is derived from an EMBL/GenBank/DDBJ whole genome shotgun (WGS) entry which is preliminary data.</text>
</comment>
<protein>
    <submittedName>
        <fullName evidence="1">Uncharacterized protein</fullName>
    </submittedName>
</protein>
<gene>
    <name evidence="1" type="ORF">S12H4_45028</name>
</gene>
<accession>X1VFY7</accession>
<dbReference type="EMBL" id="BARW01027796">
    <property type="protein sequence ID" value="GAJ05910.1"/>
    <property type="molecule type" value="Genomic_DNA"/>
</dbReference>